<dbReference type="SUPFAM" id="SSF52540">
    <property type="entry name" value="P-loop containing nucleoside triphosphate hydrolases"/>
    <property type="match status" value="1"/>
</dbReference>
<dbReference type="GO" id="GO:0005524">
    <property type="term" value="F:ATP binding"/>
    <property type="evidence" value="ECO:0007669"/>
    <property type="project" value="UniProtKB-KW"/>
</dbReference>
<dbReference type="AlphaFoldDB" id="A0A968GGQ7"/>
<comment type="caution">
    <text evidence="8">The sequence shown here is derived from an EMBL/GenBank/DDBJ whole genome shotgun (WGS) entry which is preliminary data.</text>
</comment>
<dbReference type="InterPro" id="IPR027417">
    <property type="entry name" value="P-loop_NTPase"/>
</dbReference>
<evidence type="ECO:0000313" key="8">
    <source>
        <dbReference type="EMBL" id="NIZ70188.1"/>
    </source>
</evidence>
<sequence>MALIHYYQGSMYAGKSTAAVNTLLQAPHYQERIIISPSWHARGFLSRNHGKNEINEEELTILPDLDALDFHVIASPIKRLLVIDEVQFCPKEKLIQLLEMSNTSEHLDLIVAGLQVGQHGQPFANNALLLPYFANKMTIIHAPCALCQSKEGLVAVRKWLIDDHIRDEYSLLCKSCFDKFFAYGRGSLPIPDPLFDKNK</sequence>
<evidence type="ECO:0000256" key="3">
    <source>
        <dbReference type="ARBA" id="ARBA00022634"/>
    </source>
</evidence>
<accession>A0A968GGQ7</accession>
<protein>
    <recommendedName>
        <fullName evidence="2">thymidine kinase</fullName>
        <ecNumber evidence="2">2.7.1.21</ecNumber>
    </recommendedName>
</protein>
<organism evidence="8 9">
    <name type="scientific">Entomospira culicis</name>
    <dbReference type="NCBI Taxonomy" id="2719989"/>
    <lineage>
        <taxon>Bacteria</taxon>
        <taxon>Pseudomonadati</taxon>
        <taxon>Spirochaetota</taxon>
        <taxon>Spirochaetia</taxon>
        <taxon>Spirochaetales</taxon>
        <taxon>Spirochaetaceae</taxon>
        <taxon>Entomospira</taxon>
    </lineage>
</organism>
<dbReference type="Gene3D" id="3.40.50.300">
    <property type="entry name" value="P-loop containing nucleotide triphosphate hydrolases"/>
    <property type="match status" value="1"/>
</dbReference>
<dbReference type="EC" id="2.7.1.21" evidence="2"/>
<keyword evidence="7" id="KW-0067">ATP-binding</keyword>
<name>A0A968GGQ7_9SPIO</name>
<dbReference type="Pfam" id="PF00265">
    <property type="entry name" value="TK"/>
    <property type="match status" value="1"/>
</dbReference>
<keyword evidence="5" id="KW-0547">Nucleotide-binding</keyword>
<keyword evidence="4" id="KW-0808">Transferase</keyword>
<evidence type="ECO:0000256" key="2">
    <source>
        <dbReference type="ARBA" id="ARBA00012118"/>
    </source>
</evidence>
<proteinExistence type="inferred from homology"/>
<keyword evidence="3" id="KW-0237">DNA synthesis</keyword>
<evidence type="ECO:0000256" key="5">
    <source>
        <dbReference type="ARBA" id="ARBA00022741"/>
    </source>
</evidence>
<evidence type="ECO:0000256" key="6">
    <source>
        <dbReference type="ARBA" id="ARBA00022777"/>
    </source>
</evidence>
<gene>
    <name evidence="8" type="ORF">HCT48_08200</name>
</gene>
<dbReference type="GO" id="GO:0004797">
    <property type="term" value="F:thymidine kinase activity"/>
    <property type="evidence" value="ECO:0007669"/>
    <property type="project" value="UniProtKB-EC"/>
</dbReference>
<dbReference type="InterPro" id="IPR001267">
    <property type="entry name" value="Thymidine_kinase"/>
</dbReference>
<dbReference type="EMBL" id="JAATLM010000002">
    <property type="protein sequence ID" value="NIZ70188.1"/>
    <property type="molecule type" value="Genomic_DNA"/>
</dbReference>
<dbReference type="RefSeq" id="WP_167696490.1">
    <property type="nucleotide sequence ID" value="NZ_CP118182.1"/>
</dbReference>
<evidence type="ECO:0000256" key="1">
    <source>
        <dbReference type="ARBA" id="ARBA00007587"/>
    </source>
</evidence>
<reference evidence="8" key="1">
    <citation type="submission" date="2020-03" db="EMBL/GenBank/DDBJ databases">
        <title>Spirochaetal bacteria isolated from arthropods constitute a novel genus Entomospira genus novum within the order Spirochaetales.</title>
        <authorList>
            <person name="Grana-Miraglia L."/>
            <person name="Sikutova S."/>
            <person name="Fingerle V."/>
            <person name="Sing A."/>
            <person name="Castillo-Ramirez S."/>
            <person name="Margos G."/>
            <person name="Rudolf I."/>
        </authorList>
    </citation>
    <scope>NUCLEOTIDE SEQUENCE</scope>
    <source>
        <strain evidence="8">BR149</strain>
    </source>
</reference>
<evidence type="ECO:0000256" key="4">
    <source>
        <dbReference type="ARBA" id="ARBA00022679"/>
    </source>
</evidence>
<evidence type="ECO:0000313" key="9">
    <source>
        <dbReference type="Proteomes" id="UP000778951"/>
    </source>
</evidence>
<evidence type="ECO:0000256" key="7">
    <source>
        <dbReference type="ARBA" id="ARBA00022840"/>
    </source>
</evidence>
<dbReference type="Proteomes" id="UP000778951">
    <property type="component" value="Unassembled WGS sequence"/>
</dbReference>
<keyword evidence="9" id="KW-1185">Reference proteome</keyword>
<dbReference type="GO" id="GO:0071897">
    <property type="term" value="P:DNA biosynthetic process"/>
    <property type="evidence" value="ECO:0007669"/>
    <property type="project" value="UniProtKB-KW"/>
</dbReference>
<keyword evidence="6" id="KW-0418">Kinase</keyword>
<comment type="similarity">
    <text evidence="1">Belongs to the thymidine kinase family.</text>
</comment>